<dbReference type="Proteomes" id="UP000075320">
    <property type="component" value="Unassembled WGS sequence"/>
</dbReference>
<evidence type="ECO:0000256" key="2">
    <source>
        <dbReference type="SAM" id="SignalP"/>
    </source>
</evidence>
<comment type="caution">
    <text evidence="3">The sequence shown here is derived from an EMBL/GenBank/DDBJ whole genome shotgun (WGS) entry which is preliminary data.</text>
</comment>
<feature type="signal peptide" evidence="2">
    <location>
        <begin position="1"/>
        <end position="22"/>
    </location>
</feature>
<evidence type="ECO:0000313" key="3">
    <source>
        <dbReference type="EMBL" id="KYG66827.1"/>
    </source>
</evidence>
<evidence type="ECO:0000256" key="1">
    <source>
        <dbReference type="SAM" id="MobiDB-lite"/>
    </source>
</evidence>
<dbReference type="EMBL" id="LUKE01000001">
    <property type="protein sequence ID" value="KYG66827.1"/>
    <property type="molecule type" value="Genomic_DNA"/>
</dbReference>
<keyword evidence="2" id="KW-0732">Signal</keyword>
<protein>
    <recommendedName>
        <fullName evidence="5">Secreted protein</fullName>
    </recommendedName>
</protein>
<evidence type="ECO:0008006" key="5">
    <source>
        <dbReference type="Google" id="ProtNLM"/>
    </source>
</evidence>
<gene>
    <name evidence="3" type="ORF">AZI86_07260</name>
</gene>
<name>A0A150WR88_BDEBC</name>
<evidence type="ECO:0000313" key="4">
    <source>
        <dbReference type="Proteomes" id="UP000075320"/>
    </source>
</evidence>
<feature type="region of interest" description="Disordered" evidence="1">
    <location>
        <begin position="24"/>
        <end position="44"/>
    </location>
</feature>
<sequence length="96" mass="10354">MKKILALSMMLVLGFSSTFSYAQEENPNRVNATGDDPNENMGRSFGAETQANVAATGTGCKECEARLKRIRMQEDTTFRKGGTSSDPSQKAQSGAQ</sequence>
<feature type="region of interest" description="Disordered" evidence="1">
    <location>
        <begin position="72"/>
        <end position="96"/>
    </location>
</feature>
<feature type="compositionally biased region" description="Polar residues" evidence="1">
    <location>
        <begin position="82"/>
        <end position="96"/>
    </location>
</feature>
<organism evidence="3 4">
    <name type="scientific">Bdellovibrio bacteriovorus</name>
    <dbReference type="NCBI Taxonomy" id="959"/>
    <lineage>
        <taxon>Bacteria</taxon>
        <taxon>Pseudomonadati</taxon>
        <taxon>Bdellovibrionota</taxon>
        <taxon>Bdellovibrionia</taxon>
        <taxon>Bdellovibrionales</taxon>
        <taxon>Pseudobdellovibrionaceae</taxon>
        <taxon>Bdellovibrio</taxon>
    </lineage>
</organism>
<keyword evidence="4" id="KW-1185">Reference proteome</keyword>
<feature type="chain" id="PRO_5007573515" description="Secreted protein" evidence="2">
    <location>
        <begin position="23"/>
        <end position="96"/>
    </location>
</feature>
<reference evidence="3 4" key="1">
    <citation type="submission" date="2016-03" db="EMBL/GenBank/DDBJ databases">
        <authorList>
            <person name="Ploux O."/>
        </authorList>
    </citation>
    <scope>NUCLEOTIDE SEQUENCE [LARGE SCALE GENOMIC DNA]</scope>
    <source>
        <strain evidence="3 4">R0</strain>
    </source>
</reference>
<dbReference type="RefSeq" id="WP_061834405.1">
    <property type="nucleotide sequence ID" value="NZ_LUKE01000001.1"/>
</dbReference>
<dbReference type="AlphaFoldDB" id="A0A150WR88"/>
<proteinExistence type="predicted"/>
<accession>A0A150WR88</accession>